<dbReference type="AlphaFoldDB" id="A0A6A6RVC0"/>
<dbReference type="InterPro" id="IPR000182">
    <property type="entry name" value="GNAT_dom"/>
</dbReference>
<dbReference type="PROSITE" id="PS51186">
    <property type="entry name" value="GNAT"/>
    <property type="match status" value="1"/>
</dbReference>
<dbReference type="Proteomes" id="UP000799753">
    <property type="component" value="Unassembled WGS sequence"/>
</dbReference>
<evidence type="ECO:0000259" key="1">
    <source>
        <dbReference type="PROSITE" id="PS51186"/>
    </source>
</evidence>
<keyword evidence="2" id="KW-0808">Transferase</keyword>
<gene>
    <name evidence="2" type="ORF">P280DRAFT_38253</name>
</gene>
<dbReference type="PANTHER" id="PTHR43305:SF1">
    <property type="entry name" value="FAMILY N-ACETYLTRANSFERASE, PUTATIVE (AFU_ORTHOLOGUE AFUA_2G01380)-RELATED"/>
    <property type="match status" value="1"/>
</dbReference>
<dbReference type="InterPro" id="IPR052777">
    <property type="entry name" value="Acetyltransferase_Enz"/>
</dbReference>
<evidence type="ECO:0000313" key="3">
    <source>
        <dbReference type="Proteomes" id="UP000799753"/>
    </source>
</evidence>
<evidence type="ECO:0000313" key="2">
    <source>
        <dbReference type="EMBL" id="KAF2639486.1"/>
    </source>
</evidence>
<dbReference type="GO" id="GO:0016747">
    <property type="term" value="F:acyltransferase activity, transferring groups other than amino-acyl groups"/>
    <property type="evidence" value="ECO:0007669"/>
    <property type="project" value="InterPro"/>
</dbReference>
<keyword evidence="3" id="KW-1185">Reference proteome</keyword>
<reference evidence="2" key="1">
    <citation type="journal article" date="2020" name="Stud. Mycol.">
        <title>101 Dothideomycetes genomes: a test case for predicting lifestyles and emergence of pathogens.</title>
        <authorList>
            <person name="Haridas S."/>
            <person name="Albert R."/>
            <person name="Binder M."/>
            <person name="Bloem J."/>
            <person name="Labutti K."/>
            <person name="Salamov A."/>
            <person name="Andreopoulos B."/>
            <person name="Baker S."/>
            <person name="Barry K."/>
            <person name="Bills G."/>
            <person name="Bluhm B."/>
            <person name="Cannon C."/>
            <person name="Castanera R."/>
            <person name="Culley D."/>
            <person name="Daum C."/>
            <person name="Ezra D."/>
            <person name="Gonzalez J."/>
            <person name="Henrissat B."/>
            <person name="Kuo A."/>
            <person name="Liang C."/>
            <person name="Lipzen A."/>
            <person name="Lutzoni F."/>
            <person name="Magnuson J."/>
            <person name="Mondo S."/>
            <person name="Nolan M."/>
            <person name="Ohm R."/>
            <person name="Pangilinan J."/>
            <person name="Park H.-J."/>
            <person name="Ramirez L."/>
            <person name="Alfaro M."/>
            <person name="Sun H."/>
            <person name="Tritt A."/>
            <person name="Yoshinaga Y."/>
            <person name="Zwiers L.-H."/>
            <person name="Turgeon B."/>
            <person name="Goodwin S."/>
            <person name="Spatafora J."/>
            <person name="Crous P."/>
            <person name="Grigoriev I."/>
        </authorList>
    </citation>
    <scope>NUCLEOTIDE SEQUENCE</scope>
    <source>
        <strain evidence="2">CBS 473.64</strain>
    </source>
</reference>
<accession>A0A6A6RVC0</accession>
<proteinExistence type="predicted"/>
<dbReference type="InterPro" id="IPR016181">
    <property type="entry name" value="Acyl_CoA_acyltransferase"/>
</dbReference>
<sequence length="192" mass="20854">MIAATKATLKDAQFPSDKPTVERLFLAYAEAINVDLAFQSFDDELKALPGKYGTEKRGALLLASTNPTPNINDATTYGHRNTSHEKTTDAQSQQSIGCVALRAIHDPTREDGAVCELKRLYVAPQARGLGVGKMLLEGAVERARVLGYREMVLDTLVGLEAAVGLYREAGFGETGGYYDNPLVGVVYFRKVL</sequence>
<dbReference type="CDD" id="cd04301">
    <property type="entry name" value="NAT_SF"/>
    <property type="match status" value="1"/>
</dbReference>
<dbReference type="OrthoDB" id="41532at2759"/>
<feature type="domain" description="N-acetyltransferase" evidence="1">
    <location>
        <begin position="96"/>
        <end position="192"/>
    </location>
</feature>
<dbReference type="Gene3D" id="3.40.630.30">
    <property type="match status" value="1"/>
</dbReference>
<keyword evidence="2" id="KW-0012">Acyltransferase</keyword>
<protein>
    <submittedName>
        <fullName evidence="2">Acyl-CoA N-acyltransferase</fullName>
    </submittedName>
</protein>
<dbReference type="Pfam" id="PF00583">
    <property type="entry name" value="Acetyltransf_1"/>
    <property type="match status" value="1"/>
</dbReference>
<name>A0A6A6RVC0_9PLEO</name>
<organism evidence="2 3">
    <name type="scientific">Massarina eburnea CBS 473.64</name>
    <dbReference type="NCBI Taxonomy" id="1395130"/>
    <lineage>
        <taxon>Eukaryota</taxon>
        <taxon>Fungi</taxon>
        <taxon>Dikarya</taxon>
        <taxon>Ascomycota</taxon>
        <taxon>Pezizomycotina</taxon>
        <taxon>Dothideomycetes</taxon>
        <taxon>Pleosporomycetidae</taxon>
        <taxon>Pleosporales</taxon>
        <taxon>Massarineae</taxon>
        <taxon>Massarinaceae</taxon>
        <taxon>Massarina</taxon>
    </lineage>
</organism>
<dbReference type="EMBL" id="MU006786">
    <property type="protein sequence ID" value="KAF2639486.1"/>
    <property type="molecule type" value="Genomic_DNA"/>
</dbReference>
<dbReference type="PANTHER" id="PTHR43305">
    <property type="entry name" value="FAMILY N-ACETYLTRANSFERASE, PUTATIVE (AFU_ORTHOLOGUE AFUA_2G01380)-RELATED"/>
    <property type="match status" value="1"/>
</dbReference>
<dbReference type="SUPFAM" id="SSF55729">
    <property type="entry name" value="Acyl-CoA N-acyltransferases (Nat)"/>
    <property type="match status" value="1"/>
</dbReference>